<evidence type="ECO:0000259" key="7">
    <source>
        <dbReference type="Pfam" id="PF02897"/>
    </source>
</evidence>
<proteinExistence type="predicted"/>
<comment type="catalytic activity">
    <reaction evidence="1">
        <text>Hydrolysis of Pro-|-Xaa &gt;&gt; Ala-|-Xaa in oligopeptides.</text>
        <dbReference type="EC" id="3.4.21.26"/>
    </reaction>
</comment>
<feature type="domain" description="Peptidase S9 prolyl oligopeptidase catalytic" evidence="6">
    <location>
        <begin position="448"/>
        <end position="657"/>
    </location>
</feature>
<dbReference type="InterPro" id="IPR051167">
    <property type="entry name" value="Prolyl_oligopep/macrocyclase"/>
</dbReference>
<dbReference type="SUPFAM" id="SSF53474">
    <property type="entry name" value="alpha/beta-Hydrolases"/>
    <property type="match status" value="1"/>
</dbReference>
<name>A0ABM6RQQ8_9FIRM</name>
<gene>
    <name evidence="8" type="ORF">BXT84_07345</name>
</gene>
<dbReference type="Pfam" id="PF00326">
    <property type="entry name" value="Peptidase_S9"/>
    <property type="match status" value="1"/>
</dbReference>
<dbReference type="EMBL" id="CP019454">
    <property type="protein sequence ID" value="AUW93779.1"/>
    <property type="molecule type" value="Genomic_DNA"/>
</dbReference>
<dbReference type="PANTHER" id="PTHR42881:SF2">
    <property type="entry name" value="PROLYL ENDOPEPTIDASE"/>
    <property type="match status" value="1"/>
</dbReference>
<dbReference type="InterPro" id="IPR002470">
    <property type="entry name" value="Peptidase_S9A"/>
</dbReference>
<keyword evidence="4" id="KW-0378">Hydrolase</keyword>
<dbReference type="PANTHER" id="PTHR42881">
    <property type="entry name" value="PROLYL ENDOPEPTIDASE"/>
    <property type="match status" value="1"/>
</dbReference>
<evidence type="ECO:0000313" key="9">
    <source>
        <dbReference type="Proteomes" id="UP000325292"/>
    </source>
</evidence>
<keyword evidence="5" id="KW-0720">Serine protease</keyword>
<reference evidence="8 9" key="1">
    <citation type="journal article" date="2019" name="Sci. Rep.">
        <title>Sulfobacillus thermotolerans: new insights into resistance and metabolic capacities of acidophilic chemolithotrophs.</title>
        <authorList>
            <person name="Panyushkina A.E."/>
            <person name="Babenko V.V."/>
            <person name="Nikitina A.S."/>
            <person name="Selezneva O.V."/>
            <person name="Tsaplina I.A."/>
            <person name="Letarova M.A."/>
            <person name="Kostryukova E.S."/>
            <person name="Letarov A.V."/>
        </authorList>
    </citation>
    <scope>NUCLEOTIDE SEQUENCE [LARGE SCALE GENOMIC DNA]</scope>
    <source>
        <strain evidence="8 9">Kr1</strain>
    </source>
</reference>
<evidence type="ECO:0000256" key="3">
    <source>
        <dbReference type="ARBA" id="ARBA00022670"/>
    </source>
</evidence>
<dbReference type="EC" id="3.4.21.26" evidence="2"/>
<organism evidence="8 9">
    <name type="scientific">Sulfobacillus thermotolerans</name>
    <dbReference type="NCBI Taxonomy" id="338644"/>
    <lineage>
        <taxon>Bacteria</taxon>
        <taxon>Bacillati</taxon>
        <taxon>Bacillota</taxon>
        <taxon>Clostridia</taxon>
        <taxon>Eubacteriales</taxon>
        <taxon>Clostridiales Family XVII. Incertae Sedis</taxon>
        <taxon>Sulfobacillus</taxon>
    </lineage>
</organism>
<dbReference type="InterPro" id="IPR023302">
    <property type="entry name" value="Pept_S9A_N"/>
</dbReference>
<evidence type="ECO:0000313" key="8">
    <source>
        <dbReference type="EMBL" id="AUW93779.1"/>
    </source>
</evidence>
<evidence type="ECO:0000256" key="5">
    <source>
        <dbReference type="ARBA" id="ARBA00022825"/>
    </source>
</evidence>
<dbReference type="Pfam" id="PF02897">
    <property type="entry name" value="Peptidase_S9_N"/>
    <property type="match status" value="1"/>
</dbReference>
<protein>
    <recommendedName>
        <fullName evidence="2">prolyl oligopeptidase</fullName>
        <ecNumber evidence="2">3.4.21.26</ecNumber>
    </recommendedName>
</protein>
<keyword evidence="9" id="KW-1185">Reference proteome</keyword>
<evidence type="ECO:0000256" key="2">
    <source>
        <dbReference type="ARBA" id="ARBA00011897"/>
    </source>
</evidence>
<sequence>MSYVFMHGFPIFDPYYALEQDGAMTQEFEKIQHERTRHALRNDPYWPHVHDQLQRWGDVDTPGMPQVRGDTWAVLHRPPHANQFRLEVMDLKTQDVFVVYEPNCAAVPEAIDWFTLSNDGRYVFYGVSHQGDEWTVLKIFDMQRHAFLSDEIPGTRWTSVAMGEGADAFYYTRYPLRADGTADHYGPKVYRHQLGTPYLEDVVIYEDADLQATFTLSLATTAPWLLIDTHRGWSANELALCDISQPTHPIKTIFASQEAHIDPFWDHNELLGIYQSANSPSDVVAWRAASNAWETLWSAEPNEAIEQCYPYAGGFLTLRWRCARLVLQWTSAEGEGHDIDLPHQGIGTVMGMAIDTNRQEAWLGWTSFDHPPQLFRMRSPLGPLESWGVDGPWRFEMDVWAEEVEGPDGVFIPIYLAKKRAQSTGPVPTIVGGYGGFNIAYTPVYSPGIALWVESGGLYVVAGLRGGSERGEAWHQAGMRERKQSVFDDMTTVLRYLIQRGYTTASMLGITGRSNGGLLTGALVTQHPELMRSAIIGVPLLDMVRFDQFLVAALWKDEYGDPAVYQQWQWLYRYSPYHHVVPYTKYPAVLLFTSAHDNRVAPLHARKMAARLQDATGSGYPIYLRIAPEAGHGVGKTREQALEEESDIWTFQCRQLGVTPTTGEKERASKA</sequence>
<feature type="domain" description="Peptidase S9A N-terminal" evidence="7">
    <location>
        <begin position="6"/>
        <end position="379"/>
    </location>
</feature>
<evidence type="ECO:0000256" key="1">
    <source>
        <dbReference type="ARBA" id="ARBA00001070"/>
    </source>
</evidence>
<evidence type="ECO:0000256" key="4">
    <source>
        <dbReference type="ARBA" id="ARBA00022801"/>
    </source>
</evidence>
<dbReference type="Gene3D" id="2.130.10.120">
    <property type="entry name" value="Prolyl oligopeptidase, N-terminal domain"/>
    <property type="match status" value="1"/>
</dbReference>
<dbReference type="Gene3D" id="3.40.50.1820">
    <property type="entry name" value="alpha/beta hydrolase"/>
    <property type="match status" value="1"/>
</dbReference>
<dbReference type="PRINTS" id="PR00862">
    <property type="entry name" value="PROLIGOPTASE"/>
</dbReference>
<keyword evidence="3" id="KW-0645">Protease</keyword>
<dbReference type="SUPFAM" id="SSF50993">
    <property type="entry name" value="Peptidase/esterase 'gauge' domain"/>
    <property type="match status" value="1"/>
</dbReference>
<dbReference type="Proteomes" id="UP000325292">
    <property type="component" value="Chromosome"/>
</dbReference>
<evidence type="ECO:0000259" key="6">
    <source>
        <dbReference type="Pfam" id="PF00326"/>
    </source>
</evidence>
<accession>A0ABM6RQQ8</accession>
<dbReference type="InterPro" id="IPR029058">
    <property type="entry name" value="AB_hydrolase_fold"/>
</dbReference>
<dbReference type="InterPro" id="IPR001375">
    <property type="entry name" value="Peptidase_S9_cat"/>
</dbReference>